<feature type="domain" description="Chaperone DnaJ C-terminal" evidence="2">
    <location>
        <begin position="4"/>
        <end position="157"/>
    </location>
</feature>
<name>A0A9P7W219_9AGAR</name>
<dbReference type="EMBL" id="MU250525">
    <property type="protein sequence ID" value="KAG7451273.1"/>
    <property type="molecule type" value="Genomic_DNA"/>
</dbReference>
<dbReference type="GeneID" id="66105041"/>
<organism evidence="3 4">
    <name type="scientific">Guyanagaster necrorhizus</name>
    <dbReference type="NCBI Taxonomy" id="856835"/>
    <lineage>
        <taxon>Eukaryota</taxon>
        <taxon>Fungi</taxon>
        <taxon>Dikarya</taxon>
        <taxon>Basidiomycota</taxon>
        <taxon>Agaricomycotina</taxon>
        <taxon>Agaricomycetes</taxon>
        <taxon>Agaricomycetidae</taxon>
        <taxon>Agaricales</taxon>
        <taxon>Marasmiineae</taxon>
        <taxon>Physalacriaceae</taxon>
        <taxon>Guyanagaster</taxon>
    </lineage>
</organism>
<sequence>MWTYSLALTLEDLFFGKECRFRITRSYLSGIREIVVLDMHIPPGCEDGTRFVFTNVGHQRRDGSFQDIVFIVQEAAHDAFARVGQDLVMKVRVPWSENLQRKNGCIYFTGLDNATLSARISYAREKRRHGQCKIKNGGMPILQNGQVVARGDLIVQYVHIR</sequence>
<gene>
    <name evidence="3" type="ORF">BT62DRAFT_883388</name>
</gene>
<keyword evidence="1" id="KW-0143">Chaperone</keyword>
<dbReference type="GO" id="GO:0005829">
    <property type="term" value="C:cytosol"/>
    <property type="evidence" value="ECO:0007669"/>
    <property type="project" value="TreeGrafter"/>
</dbReference>
<dbReference type="InterPro" id="IPR008971">
    <property type="entry name" value="HSP40/DnaJ_pept-bd"/>
</dbReference>
<keyword evidence="4" id="KW-1185">Reference proteome</keyword>
<dbReference type="PANTHER" id="PTHR24078">
    <property type="entry name" value="DNAJ HOMOLOG SUBFAMILY C MEMBER"/>
    <property type="match status" value="1"/>
</dbReference>
<dbReference type="Pfam" id="PF01556">
    <property type="entry name" value="DnaJ_C"/>
    <property type="match status" value="1"/>
</dbReference>
<comment type="caution">
    <text evidence="3">The sequence shown here is derived from an EMBL/GenBank/DDBJ whole genome shotgun (WGS) entry which is preliminary data.</text>
</comment>
<evidence type="ECO:0000256" key="1">
    <source>
        <dbReference type="ARBA" id="ARBA00023186"/>
    </source>
</evidence>
<dbReference type="CDD" id="cd10747">
    <property type="entry name" value="DnaJ_C"/>
    <property type="match status" value="1"/>
</dbReference>
<dbReference type="GO" id="GO:0006457">
    <property type="term" value="P:protein folding"/>
    <property type="evidence" value="ECO:0007669"/>
    <property type="project" value="InterPro"/>
</dbReference>
<dbReference type="OrthoDB" id="10250354at2759"/>
<evidence type="ECO:0000313" key="4">
    <source>
        <dbReference type="Proteomes" id="UP000812287"/>
    </source>
</evidence>
<dbReference type="SUPFAM" id="SSF49493">
    <property type="entry name" value="HSP40/DnaJ peptide-binding domain"/>
    <property type="match status" value="1"/>
</dbReference>
<dbReference type="Gene3D" id="2.60.260.20">
    <property type="entry name" value="Urease metallochaperone UreE, N-terminal domain"/>
    <property type="match status" value="2"/>
</dbReference>
<evidence type="ECO:0000313" key="3">
    <source>
        <dbReference type="EMBL" id="KAG7451273.1"/>
    </source>
</evidence>
<dbReference type="InterPro" id="IPR051339">
    <property type="entry name" value="DnaJ_subfamily_B"/>
</dbReference>
<dbReference type="GO" id="GO:0051082">
    <property type="term" value="F:unfolded protein binding"/>
    <property type="evidence" value="ECO:0007669"/>
    <property type="project" value="InterPro"/>
</dbReference>
<dbReference type="InterPro" id="IPR002939">
    <property type="entry name" value="DnaJ_C"/>
</dbReference>
<accession>A0A9P7W219</accession>
<evidence type="ECO:0000259" key="2">
    <source>
        <dbReference type="Pfam" id="PF01556"/>
    </source>
</evidence>
<protein>
    <recommendedName>
        <fullName evidence="2">Chaperone DnaJ C-terminal domain-containing protein</fullName>
    </recommendedName>
</protein>
<dbReference type="PANTHER" id="PTHR24078:SF553">
    <property type="entry name" value="DNAJ HOMOLOG SUBFAMILY B MEMBER 5"/>
    <property type="match status" value="1"/>
</dbReference>
<dbReference type="AlphaFoldDB" id="A0A9P7W219"/>
<dbReference type="RefSeq" id="XP_043044773.1">
    <property type="nucleotide sequence ID" value="XM_043182744.1"/>
</dbReference>
<dbReference type="Proteomes" id="UP000812287">
    <property type="component" value="Unassembled WGS sequence"/>
</dbReference>
<proteinExistence type="predicted"/>
<dbReference type="GO" id="GO:0051087">
    <property type="term" value="F:protein-folding chaperone binding"/>
    <property type="evidence" value="ECO:0007669"/>
    <property type="project" value="TreeGrafter"/>
</dbReference>
<reference evidence="3" key="1">
    <citation type="submission" date="2020-11" db="EMBL/GenBank/DDBJ databases">
        <title>Adaptations for nitrogen fixation in a non-lichenized fungal sporocarp promotes dispersal by wood-feeding termites.</title>
        <authorList>
            <consortium name="DOE Joint Genome Institute"/>
            <person name="Koch R.A."/>
            <person name="Yoon G."/>
            <person name="Arayal U."/>
            <person name="Lail K."/>
            <person name="Amirebrahimi M."/>
            <person name="Labutti K."/>
            <person name="Lipzen A."/>
            <person name="Riley R."/>
            <person name="Barry K."/>
            <person name="Henrissat B."/>
            <person name="Grigoriev I.V."/>
            <person name="Herr J.R."/>
            <person name="Aime M.C."/>
        </authorList>
    </citation>
    <scope>NUCLEOTIDE SEQUENCE</scope>
    <source>
        <strain evidence="3">MCA 3950</strain>
    </source>
</reference>